<proteinExistence type="predicted"/>
<reference evidence="1 2" key="1">
    <citation type="submission" date="2017-12" db="EMBL/GenBank/DDBJ databases">
        <title>Comparative genomics of Botrytis spp.</title>
        <authorList>
            <person name="Valero-Jimenez C.A."/>
            <person name="Tapia P."/>
            <person name="Veloso J."/>
            <person name="Silva-Moreno E."/>
            <person name="Staats M."/>
            <person name="Valdes J.H."/>
            <person name="Van Kan J.A.L."/>
        </authorList>
    </citation>
    <scope>NUCLEOTIDE SEQUENCE [LARGE SCALE GENOMIC DNA]</scope>
    <source>
        <strain evidence="1 2">MUCL435</strain>
    </source>
</reference>
<dbReference type="EMBL" id="PQXL01000001">
    <property type="protein sequence ID" value="THV55957.1"/>
    <property type="molecule type" value="Genomic_DNA"/>
</dbReference>
<dbReference type="Gene3D" id="3.40.50.720">
    <property type="entry name" value="NAD(P)-binding Rossmann-like Domain"/>
    <property type="match status" value="1"/>
</dbReference>
<comment type="caution">
    <text evidence="1">The sequence shown here is derived from an EMBL/GenBank/DDBJ whole genome shotgun (WGS) entry which is preliminary data.</text>
</comment>
<evidence type="ECO:0000313" key="2">
    <source>
        <dbReference type="Proteomes" id="UP000308671"/>
    </source>
</evidence>
<dbReference type="Proteomes" id="UP000308671">
    <property type="component" value="Unassembled WGS sequence"/>
</dbReference>
<sequence length="196" mass="21338">MIILKFVIVEDTGHEQSLQVNYLSTTLLSILLLPILKAKGPFSGEPAHLTIVSAALALAARFPNKAANPLLASFDDSKASLPCLQAPGTHVSLEPYPTWCRGTGLGRDARRAMKIFTKLFGLLDKTPKVGASYFVDVVVNKGEESHGCFLMSWQIHPFAALLYAPEGKELTQCGWEETLAELQFAGAHGILESMKR</sequence>
<organism evidence="1 2">
    <name type="scientific">Botrytis galanthina</name>
    <dbReference type="NCBI Taxonomy" id="278940"/>
    <lineage>
        <taxon>Eukaryota</taxon>
        <taxon>Fungi</taxon>
        <taxon>Dikarya</taxon>
        <taxon>Ascomycota</taxon>
        <taxon>Pezizomycotina</taxon>
        <taxon>Leotiomycetes</taxon>
        <taxon>Helotiales</taxon>
        <taxon>Sclerotiniaceae</taxon>
        <taxon>Botrytis</taxon>
    </lineage>
</organism>
<keyword evidence="2" id="KW-1185">Reference proteome</keyword>
<name>A0A4S8RCM4_9HELO</name>
<dbReference type="OrthoDB" id="542013at2759"/>
<protein>
    <submittedName>
        <fullName evidence="1">Uncharacterized protein</fullName>
    </submittedName>
</protein>
<gene>
    <name evidence="1" type="ORF">BGAL_0001g00180</name>
</gene>
<dbReference type="AlphaFoldDB" id="A0A4S8RCM4"/>
<evidence type="ECO:0000313" key="1">
    <source>
        <dbReference type="EMBL" id="THV55957.1"/>
    </source>
</evidence>
<accession>A0A4S8RCM4</accession>